<dbReference type="OrthoDB" id="9812295at2"/>
<dbReference type="InterPro" id="IPR029039">
    <property type="entry name" value="Flavoprotein-like_sf"/>
</dbReference>
<keyword evidence="3" id="KW-1185">Reference proteome</keyword>
<dbReference type="AlphaFoldDB" id="A0A1M4X3T3"/>
<dbReference type="Proteomes" id="UP000184295">
    <property type="component" value="Unassembled WGS sequence"/>
</dbReference>
<accession>A0A1M4X3T3</accession>
<dbReference type="InterPro" id="IPR050712">
    <property type="entry name" value="NAD(P)H-dep_reductase"/>
</dbReference>
<dbReference type="STRING" id="1121881.SAMN02745225_01883"/>
<dbReference type="Pfam" id="PF03358">
    <property type="entry name" value="FMN_red"/>
    <property type="match status" value="1"/>
</dbReference>
<dbReference type="GO" id="GO:0010181">
    <property type="term" value="F:FMN binding"/>
    <property type="evidence" value="ECO:0007669"/>
    <property type="project" value="TreeGrafter"/>
</dbReference>
<evidence type="ECO:0000313" key="3">
    <source>
        <dbReference type="Proteomes" id="UP000184295"/>
    </source>
</evidence>
<evidence type="ECO:0000313" key="2">
    <source>
        <dbReference type="EMBL" id="SHE88146.1"/>
    </source>
</evidence>
<dbReference type="PANTHER" id="PTHR30543">
    <property type="entry name" value="CHROMATE REDUCTASE"/>
    <property type="match status" value="1"/>
</dbReference>
<gene>
    <name evidence="2" type="ORF">SAMN02745225_01883</name>
</gene>
<name>A0A1M4X3T3_9ACTN</name>
<sequence>MGKELKFLGISGSIRNGSYNRAVLEFLGSLMPQGIDYEIFDDISDIPFYDQSLEEKLPYRAKELREAVEGADGLIIATPEHNASISAALKNALEWLSRPVGQGAIEGKPVAILGAAPGLYGTIRSQIHLRQILHSVGAVAVQKPEVYINQIGSKLSEGTLNDEVAVDLLSQMLRALQRLVSQHVLLNQELKKESAA</sequence>
<dbReference type="SUPFAM" id="SSF52218">
    <property type="entry name" value="Flavoproteins"/>
    <property type="match status" value="1"/>
</dbReference>
<evidence type="ECO:0000259" key="1">
    <source>
        <dbReference type="Pfam" id="PF03358"/>
    </source>
</evidence>
<dbReference type="GO" id="GO:0016491">
    <property type="term" value="F:oxidoreductase activity"/>
    <property type="evidence" value="ECO:0007669"/>
    <property type="project" value="InterPro"/>
</dbReference>
<dbReference type="PANTHER" id="PTHR30543:SF21">
    <property type="entry name" value="NAD(P)H-DEPENDENT FMN REDUCTASE LOT6"/>
    <property type="match status" value="1"/>
</dbReference>
<reference evidence="3" key="1">
    <citation type="submission" date="2016-11" db="EMBL/GenBank/DDBJ databases">
        <authorList>
            <person name="Varghese N."/>
            <person name="Submissions S."/>
        </authorList>
    </citation>
    <scope>NUCLEOTIDE SEQUENCE [LARGE SCALE GENOMIC DNA]</scope>
    <source>
        <strain evidence="3">DSM 19514</strain>
    </source>
</reference>
<dbReference type="InterPro" id="IPR005025">
    <property type="entry name" value="FMN_Rdtase-like_dom"/>
</dbReference>
<dbReference type="GO" id="GO:0005829">
    <property type="term" value="C:cytosol"/>
    <property type="evidence" value="ECO:0007669"/>
    <property type="project" value="TreeGrafter"/>
</dbReference>
<organism evidence="2 3">
    <name type="scientific">Ferrithrix thermotolerans DSM 19514</name>
    <dbReference type="NCBI Taxonomy" id="1121881"/>
    <lineage>
        <taxon>Bacteria</taxon>
        <taxon>Bacillati</taxon>
        <taxon>Actinomycetota</taxon>
        <taxon>Acidimicrobiia</taxon>
        <taxon>Acidimicrobiales</taxon>
        <taxon>Acidimicrobiaceae</taxon>
        <taxon>Ferrithrix</taxon>
    </lineage>
</organism>
<dbReference type="EMBL" id="FQUL01000033">
    <property type="protein sequence ID" value="SHE88146.1"/>
    <property type="molecule type" value="Genomic_DNA"/>
</dbReference>
<protein>
    <submittedName>
        <fullName evidence="2">NAD(P)H-dependent FMN reductase</fullName>
    </submittedName>
</protein>
<dbReference type="RefSeq" id="WP_072791719.1">
    <property type="nucleotide sequence ID" value="NZ_FQUL01000033.1"/>
</dbReference>
<proteinExistence type="predicted"/>
<dbReference type="Gene3D" id="3.40.50.360">
    <property type="match status" value="1"/>
</dbReference>
<feature type="domain" description="NADPH-dependent FMN reductase-like" evidence="1">
    <location>
        <begin position="6"/>
        <end position="150"/>
    </location>
</feature>